<sequence length="198" mass="20604">MSCDSGFAISIRREKMKKILLRLAMASALILASQCGASAETMPQADAGQTTEGTTVMLGDLALSGAFARATLPGAPVGGGFLTITNHGDSDDRLISAAADIAGLVQLHNMRMEGDVMRMYQMKDGIDIPAGDTVMLAPGGLHIMFMKLHGPLVEGETIKVELKFIKAGSIMVDFPVLSVAASAAAGMTGNDSMNMQGN</sequence>
<comment type="caution">
    <text evidence="2">The sequence shown here is derived from an EMBL/GenBank/DDBJ whole genome shotgun (WGS) entry which is preliminary data.</text>
</comment>
<dbReference type="SUPFAM" id="SSF110087">
    <property type="entry name" value="DR1885-like metal-binding protein"/>
    <property type="match status" value="1"/>
</dbReference>
<dbReference type="PANTHER" id="PTHR36302:SF1">
    <property type="entry name" value="COPPER CHAPERONE PCU(A)C"/>
    <property type="match status" value="1"/>
</dbReference>
<accession>A0A506U7X5</accession>
<name>A0A506U7X5_9HYPH</name>
<gene>
    <name evidence="2" type="ORF">FJU08_14445</name>
</gene>
<reference evidence="2 3" key="1">
    <citation type="submission" date="2019-06" db="EMBL/GenBank/DDBJ databases">
        <authorList>
            <person name="Li M."/>
        </authorList>
    </citation>
    <scope>NUCLEOTIDE SEQUENCE [LARGE SCALE GENOMIC DNA]</scope>
    <source>
        <strain evidence="2 3">BGMRC2036</strain>
    </source>
</reference>
<proteinExistence type="predicted"/>
<dbReference type="InterPro" id="IPR058248">
    <property type="entry name" value="Lxx211020-like"/>
</dbReference>
<dbReference type="EMBL" id="VHLG01000010">
    <property type="protein sequence ID" value="TPW29055.1"/>
    <property type="molecule type" value="Genomic_DNA"/>
</dbReference>
<dbReference type="Pfam" id="PF04314">
    <property type="entry name" value="PCuAC"/>
    <property type="match status" value="1"/>
</dbReference>
<dbReference type="PANTHER" id="PTHR36302">
    <property type="entry name" value="BLR7088 PROTEIN"/>
    <property type="match status" value="1"/>
</dbReference>
<dbReference type="InterPro" id="IPR007410">
    <property type="entry name" value="LpqE-like"/>
</dbReference>
<protein>
    <submittedName>
        <fullName evidence="2">Copper chaperone PCu(A)C</fullName>
    </submittedName>
</protein>
<dbReference type="Proteomes" id="UP000318801">
    <property type="component" value="Unassembled WGS sequence"/>
</dbReference>
<dbReference type="OrthoDB" id="9796962at2"/>
<dbReference type="AlphaFoldDB" id="A0A506U7X5"/>
<dbReference type="InterPro" id="IPR036182">
    <property type="entry name" value="PCuAC_sf"/>
</dbReference>
<feature type="signal peptide" evidence="1">
    <location>
        <begin position="1"/>
        <end position="39"/>
    </location>
</feature>
<evidence type="ECO:0000313" key="3">
    <source>
        <dbReference type="Proteomes" id="UP000318801"/>
    </source>
</evidence>
<evidence type="ECO:0000313" key="2">
    <source>
        <dbReference type="EMBL" id="TPW29055.1"/>
    </source>
</evidence>
<dbReference type="Gene3D" id="2.60.40.1890">
    <property type="entry name" value="PCu(A)C copper chaperone"/>
    <property type="match status" value="1"/>
</dbReference>
<organism evidence="2 3">
    <name type="scientific">Martelella alba</name>
    <dbReference type="NCBI Taxonomy" id="2590451"/>
    <lineage>
        <taxon>Bacteria</taxon>
        <taxon>Pseudomonadati</taxon>
        <taxon>Pseudomonadota</taxon>
        <taxon>Alphaproteobacteria</taxon>
        <taxon>Hyphomicrobiales</taxon>
        <taxon>Aurantimonadaceae</taxon>
        <taxon>Martelella</taxon>
    </lineage>
</organism>
<keyword evidence="3" id="KW-1185">Reference proteome</keyword>
<keyword evidence="1" id="KW-0732">Signal</keyword>
<feature type="chain" id="PRO_5021409290" evidence="1">
    <location>
        <begin position="40"/>
        <end position="198"/>
    </location>
</feature>
<evidence type="ECO:0000256" key="1">
    <source>
        <dbReference type="SAM" id="SignalP"/>
    </source>
</evidence>